<keyword evidence="1" id="KW-0472">Membrane</keyword>
<comment type="caution">
    <text evidence="2">The sequence shown here is derived from an EMBL/GenBank/DDBJ whole genome shotgun (WGS) entry which is preliminary data.</text>
</comment>
<keyword evidence="1" id="KW-1133">Transmembrane helix</keyword>
<dbReference type="AlphaFoldDB" id="A0AAD5LFT3"/>
<dbReference type="EMBL" id="JAKCXM010000177">
    <property type="protein sequence ID" value="KAJ0399606.1"/>
    <property type="molecule type" value="Genomic_DNA"/>
</dbReference>
<sequence>MSAGSSQSSDETSPRLRDLDLDDEHAYQHGHHAIPMQSPGDLDAELIMEPLGVRRQRGLSRLRRRVFFHGEDGSSSDPQRQHRRRILERITLRRRKQGEGDAFWTAILISSLFFFALMCYMSVYLTQTDVFAAHQGDLFGTTVDNRFTVVSQENERAVITLKSGYSNSRFSEAMVAFSEGELRMGRRALAPTDTQSFYGLSIFNNGSAAFTNRLSAPFVKTEYVHASKAIVFEDGTVMTTAANISGGVKEVGDLNVVSQTGAVSLSAGGKPVVVVNPDGTVSMQRTGSDRPGAMGITLDGAAGRMSIGESFRVDGGEDENILPSLTTVKGLHVNTTRIVIGSSLSDANAGRVTPSLEEGMWLSAEEMELPPGVK</sequence>
<evidence type="ECO:0000313" key="2">
    <source>
        <dbReference type="EMBL" id="KAJ0399606.1"/>
    </source>
</evidence>
<keyword evidence="1" id="KW-0812">Transmembrane</keyword>
<proteinExistence type="predicted"/>
<reference evidence="2" key="1">
    <citation type="submission" date="2021-12" db="EMBL/GenBank/DDBJ databases">
        <title>Prjna785345.</title>
        <authorList>
            <person name="Rujirawat T."/>
            <person name="Krajaejun T."/>
        </authorList>
    </citation>
    <scope>NUCLEOTIDE SEQUENCE</scope>
    <source>
        <strain evidence="2">Pi057C3</strain>
    </source>
</reference>
<feature type="transmembrane region" description="Helical" evidence="1">
    <location>
        <begin position="102"/>
        <end position="125"/>
    </location>
</feature>
<accession>A0AAD5LFT3</accession>
<evidence type="ECO:0000256" key="1">
    <source>
        <dbReference type="SAM" id="Phobius"/>
    </source>
</evidence>
<keyword evidence="3" id="KW-1185">Reference proteome</keyword>
<protein>
    <submittedName>
        <fullName evidence="2">Uncharacterized protein</fullName>
    </submittedName>
</protein>
<gene>
    <name evidence="2" type="ORF">P43SY_008925</name>
</gene>
<organism evidence="2 3">
    <name type="scientific">Pythium insidiosum</name>
    <name type="common">Pythiosis disease agent</name>
    <dbReference type="NCBI Taxonomy" id="114742"/>
    <lineage>
        <taxon>Eukaryota</taxon>
        <taxon>Sar</taxon>
        <taxon>Stramenopiles</taxon>
        <taxon>Oomycota</taxon>
        <taxon>Peronosporomycetes</taxon>
        <taxon>Pythiales</taxon>
        <taxon>Pythiaceae</taxon>
        <taxon>Pythium</taxon>
    </lineage>
</organism>
<name>A0AAD5LFT3_PYTIN</name>
<evidence type="ECO:0000313" key="3">
    <source>
        <dbReference type="Proteomes" id="UP001209570"/>
    </source>
</evidence>
<dbReference type="Proteomes" id="UP001209570">
    <property type="component" value="Unassembled WGS sequence"/>
</dbReference>